<dbReference type="EMBL" id="CAKOFQ010006769">
    <property type="protein sequence ID" value="CAH1970140.1"/>
    <property type="molecule type" value="Genomic_DNA"/>
</dbReference>
<keyword evidence="3" id="KW-1185">Reference proteome</keyword>
<evidence type="ECO:0000313" key="2">
    <source>
        <dbReference type="EMBL" id="CAH1970140.1"/>
    </source>
</evidence>
<name>A0A9P0KB35_ACAOB</name>
<feature type="transmembrane region" description="Helical" evidence="1">
    <location>
        <begin position="45"/>
        <end position="62"/>
    </location>
</feature>
<dbReference type="Proteomes" id="UP001152888">
    <property type="component" value="Unassembled WGS sequence"/>
</dbReference>
<keyword evidence="1" id="KW-0472">Membrane</keyword>
<sequence length="63" mass="7302">MAGERRVFVLPSELDLPDFEVMMEDMPQASNVGVPDGRRYFIIRFRVRGFFLLCFLVITAGFQ</sequence>
<dbReference type="AlphaFoldDB" id="A0A9P0KB35"/>
<protein>
    <submittedName>
        <fullName evidence="2">Uncharacterized protein</fullName>
    </submittedName>
</protein>
<keyword evidence="1" id="KW-0812">Transmembrane</keyword>
<proteinExistence type="predicted"/>
<accession>A0A9P0KB35</accession>
<evidence type="ECO:0000313" key="3">
    <source>
        <dbReference type="Proteomes" id="UP001152888"/>
    </source>
</evidence>
<gene>
    <name evidence="2" type="ORF">ACAOBT_LOCUS8758</name>
</gene>
<comment type="caution">
    <text evidence="2">The sequence shown here is derived from an EMBL/GenBank/DDBJ whole genome shotgun (WGS) entry which is preliminary data.</text>
</comment>
<reference evidence="2" key="1">
    <citation type="submission" date="2022-03" db="EMBL/GenBank/DDBJ databases">
        <authorList>
            <person name="Sayadi A."/>
        </authorList>
    </citation>
    <scope>NUCLEOTIDE SEQUENCE</scope>
</reference>
<organism evidence="2 3">
    <name type="scientific">Acanthoscelides obtectus</name>
    <name type="common">Bean weevil</name>
    <name type="synonym">Bruchus obtectus</name>
    <dbReference type="NCBI Taxonomy" id="200917"/>
    <lineage>
        <taxon>Eukaryota</taxon>
        <taxon>Metazoa</taxon>
        <taxon>Ecdysozoa</taxon>
        <taxon>Arthropoda</taxon>
        <taxon>Hexapoda</taxon>
        <taxon>Insecta</taxon>
        <taxon>Pterygota</taxon>
        <taxon>Neoptera</taxon>
        <taxon>Endopterygota</taxon>
        <taxon>Coleoptera</taxon>
        <taxon>Polyphaga</taxon>
        <taxon>Cucujiformia</taxon>
        <taxon>Chrysomeloidea</taxon>
        <taxon>Chrysomelidae</taxon>
        <taxon>Bruchinae</taxon>
        <taxon>Bruchini</taxon>
        <taxon>Acanthoscelides</taxon>
    </lineage>
</organism>
<keyword evidence="1" id="KW-1133">Transmembrane helix</keyword>
<evidence type="ECO:0000256" key="1">
    <source>
        <dbReference type="SAM" id="Phobius"/>
    </source>
</evidence>